<proteinExistence type="predicted"/>
<evidence type="ECO:0000313" key="3">
    <source>
        <dbReference type="Proteomes" id="UP000265520"/>
    </source>
</evidence>
<dbReference type="Gene3D" id="1.10.150.80">
    <property type="entry name" value="HRDC domain"/>
    <property type="match status" value="1"/>
</dbReference>
<dbReference type="GO" id="GO:0003676">
    <property type="term" value="F:nucleic acid binding"/>
    <property type="evidence" value="ECO:0007669"/>
    <property type="project" value="InterPro"/>
</dbReference>
<feature type="non-terminal residue" evidence="2">
    <location>
        <position position="62"/>
    </location>
</feature>
<keyword evidence="3" id="KW-1185">Reference proteome</keyword>
<keyword evidence="2" id="KW-0347">Helicase</keyword>
<dbReference type="PROSITE" id="PS50967">
    <property type="entry name" value="HRDC"/>
    <property type="match status" value="1"/>
</dbReference>
<feature type="domain" description="HRDC" evidence="1">
    <location>
        <begin position="1"/>
        <end position="62"/>
    </location>
</feature>
<keyword evidence="2" id="KW-0378">Hydrolase</keyword>
<protein>
    <submittedName>
        <fullName evidence="2">ATP-dependent DNA helicase Q-like 4A-like</fullName>
    </submittedName>
</protein>
<reference evidence="2 3" key="1">
    <citation type="journal article" date="2018" name="Front. Plant Sci.">
        <title>Red Clover (Trifolium pratense) and Zigzag Clover (T. medium) - A Picture of Genomic Similarities and Differences.</title>
        <authorList>
            <person name="Dluhosova J."/>
            <person name="Istvanek J."/>
            <person name="Nedelnik J."/>
            <person name="Repkova J."/>
        </authorList>
    </citation>
    <scope>NUCLEOTIDE SEQUENCE [LARGE SCALE GENOMIC DNA]</scope>
    <source>
        <strain evidence="3">cv. 10/8</strain>
        <tissue evidence="2">Leaf</tissue>
    </source>
</reference>
<dbReference type="GO" id="GO:0004386">
    <property type="term" value="F:helicase activity"/>
    <property type="evidence" value="ECO:0007669"/>
    <property type="project" value="UniProtKB-KW"/>
</dbReference>
<dbReference type="InterPro" id="IPR044876">
    <property type="entry name" value="HRDC_dom_sf"/>
</dbReference>
<keyword evidence="2" id="KW-0547">Nucleotide-binding</keyword>
<dbReference type="InterPro" id="IPR010997">
    <property type="entry name" value="HRDC-like_sf"/>
</dbReference>
<keyword evidence="2" id="KW-0067">ATP-binding</keyword>
<evidence type="ECO:0000313" key="2">
    <source>
        <dbReference type="EMBL" id="MCI27962.1"/>
    </source>
</evidence>
<dbReference type="Proteomes" id="UP000265520">
    <property type="component" value="Unassembled WGS sequence"/>
</dbReference>
<name>A0A392QVQ1_9FABA</name>
<accession>A0A392QVQ1</accession>
<organism evidence="2 3">
    <name type="scientific">Trifolium medium</name>
    <dbReference type="NCBI Taxonomy" id="97028"/>
    <lineage>
        <taxon>Eukaryota</taxon>
        <taxon>Viridiplantae</taxon>
        <taxon>Streptophyta</taxon>
        <taxon>Embryophyta</taxon>
        <taxon>Tracheophyta</taxon>
        <taxon>Spermatophyta</taxon>
        <taxon>Magnoliopsida</taxon>
        <taxon>eudicotyledons</taxon>
        <taxon>Gunneridae</taxon>
        <taxon>Pentapetalae</taxon>
        <taxon>rosids</taxon>
        <taxon>fabids</taxon>
        <taxon>Fabales</taxon>
        <taxon>Fabaceae</taxon>
        <taxon>Papilionoideae</taxon>
        <taxon>50 kb inversion clade</taxon>
        <taxon>NPAAA clade</taxon>
        <taxon>Hologalegina</taxon>
        <taxon>IRL clade</taxon>
        <taxon>Trifolieae</taxon>
        <taxon>Trifolium</taxon>
    </lineage>
</organism>
<dbReference type="EMBL" id="LXQA010162624">
    <property type="protein sequence ID" value="MCI27962.1"/>
    <property type="molecule type" value="Genomic_DNA"/>
</dbReference>
<dbReference type="Pfam" id="PF00570">
    <property type="entry name" value="HRDC"/>
    <property type="match status" value="1"/>
</dbReference>
<evidence type="ECO:0000259" key="1">
    <source>
        <dbReference type="PROSITE" id="PS50967"/>
    </source>
</evidence>
<dbReference type="InterPro" id="IPR002121">
    <property type="entry name" value="HRDC_dom"/>
</dbReference>
<dbReference type="SUPFAM" id="SSF47819">
    <property type="entry name" value="HRDC-like"/>
    <property type="match status" value="1"/>
</dbReference>
<comment type="caution">
    <text evidence="2">The sequence shown here is derived from an EMBL/GenBank/DDBJ whole genome shotgun (WGS) entry which is preliminary data.</text>
</comment>
<dbReference type="GO" id="GO:0000166">
    <property type="term" value="F:nucleotide binding"/>
    <property type="evidence" value="ECO:0007669"/>
    <property type="project" value="InterPro"/>
</dbReference>
<sequence>MLRTALCRKAGEGIMAYHIFGNATLQQISKRLPRTKEELLDINGISKTKVSKYGDRLLETIE</sequence>
<dbReference type="AlphaFoldDB" id="A0A392QVQ1"/>